<evidence type="ECO:0000313" key="3">
    <source>
        <dbReference type="Proteomes" id="UP000054107"/>
    </source>
</evidence>
<organism evidence="2 3">
    <name type="scientific">Parasitella parasitica</name>
    <dbReference type="NCBI Taxonomy" id="35722"/>
    <lineage>
        <taxon>Eukaryota</taxon>
        <taxon>Fungi</taxon>
        <taxon>Fungi incertae sedis</taxon>
        <taxon>Mucoromycota</taxon>
        <taxon>Mucoromycotina</taxon>
        <taxon>Mucoromycetes</taxon>
        <taxon>Mucorales</taxon>
        <taxon>Mucorineae</taxon>
        <taxon>Mucoraceae</taxon>
        <taxon>Parasitella</taxon>
    </lineage>
</organism>
<proteinExistence type="predicted"/>
<protein>
    <submittedName>
        <fullName evidence="2">Uncharacterized protein</fullName>
    </submittedName>
</protein>
<sequence>MMTLTLCPLMLCNFENRLDKQKEANQEETSVSTSNKRKGGRKVKDSPEKKEDKASERKRRELESSPSTSVPVVCKSCAQTGHNSARSHDYPNHEFTLAERLCRDLSKSYQRYTVYLPFESFPISEDDQNRLMQYQQTITRLSSFLREVIYKAQVFINYYILHSADSLTNDIFEQNFWYTICRLIYGNITIDVVENNYTRLANTTAAYNELQGLENVDLLVEKEGLTGYGHVKLCRHLTDLGMIAIKKLVYGYIMDQFLINHEKTDIPESLIFPKDIAAAPGLQNTLNTLILPIKNRLPHVPLTRTEITKAPFVVLHVLRYILEYYEQQQEPYQPEESSKS</sequence>
<feature type="region of interest" description="Disordered" evidence="1">
    <location>
        <begin position="21"/>
        <end position="67"/>
    </location>
</feature>
<dbReference type="EMBL" id="LN734259">
    <property type="protein sequence ID" value="CEP20186.1"/>
    <property type="molecule type" value="Genomic_DNA"/>
</dbReference>
<reference evidence="2 3" key="1">
    <citation type="submission" date="2014-09" db="EMBL/GenBank/DDBJ databases">
        <authorList>
            <person name="Ellenberger Sabrina"/>
        </authorList>
    </citation>
    <scope>NUCLEOTIDE SEQUENCE [LARGE SCALE GENOMIC DNA]</scope>
    <source>
        <strain evidence="2 3">CBS 412.66</strain>
    </source>
</reference>
<evidence type="ECO:0000256" key="1">
    <source>
        <dbReference type="SAM" id="MobiDB-lite"/>
    </source>
</evidence>
<dbReference type="Proteomes" id="UP000054107">
    <property type="component" value="Unassembled WGS sequence"/>
</dbReference>
<evidence type="ECO:0000313" key="2">
    <source>
        <dbReference type="EMBL" id="CEP20186.1"/>
    </source>
</evidence>
<feature type="compositionally biased region" description="Basic and acidic residues" evidence="1">
    <location>
        <begin position="42"/>
        <end position="63"/>
    </location>
</feature>
<name>A0A0B7NNH0_9FUNG</name>
<dbReference type="AlphaFoldDB" id="A0A0B7NNH0"/>
<keyword evidence="3" id="KW-1185">Reference proteome</keyword>
<accession>A0A0B7NNH0</accession>
<dbReference type="OrthoDB" id="2284063at2759"/>
<gene>
    <name evidence="2" type="primary">PARPA_14507.1 scaffold 51261</name>
</gene>